<evidence type="ECO:0000256" key="1">
    <source>
        <dbReference type="ARBA" id="ARBA00012411"/>
    </source>
</evidence>
<dbReference type="InterPro" id="IPR017441">
    <property type="entry name" value="Protein_kinase_ATP_BS"/>
</dbReference>
<protein>
    <recommendedName>
        <fullName evidence="1 7">Mitogen-activated protein kinase</fullName>
        <ecNumber evidence="1 7">2.7.11.24</ecNumber>
    </recommendedName>
</protein>
<evidence type="ECO:0000256" key="4">
    <source>
        <dbReference type="ARBA" id="ARBA00022840"/>
    </source>
</evidence>
<dbReference type="PROSITE" id="PS50011">
    <property type="entry name" value="PROTEIN_KINASE_DOM"/>
    <property type="match status" value="1"/>
</dbReference>
<dbReference type="eggNOG" id="KOG0615">
    <property type="taxonomic scope" value="Eukaryota"/>
</dbReference>
<dbReference type="EC" id="2.7.11.24" evidence="1 7"/>
<dbReference type="AlphaFoldDB" id="R7SF60"/>
<evidence type="ECO:0000313" key="10">
    <source>
        <dbReference type="Proteomes" id="UP000053630"/>
    </source>
</evidence>
<keyword evidence="7" id="KW-0460">Magnesium</keyword>
<evidence type="ECO:0000256" key="2">
    <source>
        <dbReference type="ARBA" id="ARBA00022527"/>
    </source>
</evidence>
<dbReference type="InterPro" id="IPR003527">
    <property type="entry name" value="MAP_kinase_CS"/>
</dbReference>
<dbReference type="Proteomes" id="UP000053630">
    <property type="component" value="Unassembled WGS sequence"/>
</dbReference>
<reference evidence="10" key="1">
    <citation type="journal article" date="2012" name="Science">
        <title>The Paleozoic origin of enzymatic lignin decomposition reconstructed from 31 fungal genomes.</title>
        <authorList>
            <person name="Floudas D."/>
            <person name="Binder M."/>
            <person name="Riley R."/>
            <person name="Barry K."/>
            <person name="Blanchette R.A."/>
            <person name="Henrissat B."/>
            <person name="Martinez A.T."/>
            <person name="Otillar R."/>
            <person name="Spatafora J.W."/>
            <person name="Yadav J.S."/>
            <person name="Aerts A."/>
            <person name="Benoit I."/>
            <person name="Boyd A."/>
            <person name="Carlson A."/>
            <person name="Copeland A."/>
            <person name="Coutinho P.M."/>
            <person name="de Vries R.P."/>
            <person name="Ferreira P."/>
            <person name="Findley K."/>
            <person name="Foster B."/>
            <person name="Gaskell J."/>
            <person name="Glotzer D."/>
            <person name="Gorecki P."/>
            <person name="Heitman J."/>
            <person name="Hesse C."/>
            <person name="Hori C."/>
            <person name="Igarashi K."/>
            <person name="Jurgens J.A."/>
            <person name="Kallen N."/>
            <person name="Kersten P."/>
            <person name="Kohler A."/>
            <person name="Kuees U."/>
            <person name="Kumar T.K.A."/>
            <person name="Kuo A."/>
            <person name="LaButti K."/>
            <person name="Larrondo L.F."/>
            <person name="Lindquist E."/>
            <person name="Ling A."/>
            <person name="Lombard V."/>
            <person name="Lucas S."/>
            <person name="Lundell T."/>
            <person name="Martin R."/>
            <person name="McLaughlin D.J."/>
            <person name="Morgenstern I."/>
            <person name="Morin E."/>
            <person name="Murat C."/>
            <person name="Nagy L.G."/>
            <person name="Nolan M."/>
            <person name="Ohm R.A."/>
            <person name="Patyshakuliyeva A."/>
            <person name="Rokas A."/>
            <person name="Ruiz-Duenas F.J."/>
            <person name="Sabat G."/>
            <person name="Salamov A."/>
            <person name="Samejima M."/>
            <person name="Schmutz J."/>
            <person name="Slot J.C."/>
            <person name="St John F."/>
            <person name="Stenlid J."/>
            <person name="Sun H."/>
            <person name="Sun S."/>
            <person name="Syed K."/>
            <person name="Tsang A."/>
            <person name="Wiebenga A."/>
            <person name="Young D."/>
            <person name="Pisabarro A."/>
            <person name="Eastwood D.C."/>
            <person name="Martin F."/>
            <person name="Cullen D."/>
            <person name="Grigoriev I.V."/>
            <person name="Hibbett D.S."/>
        </authorList>
    </citation>
    <scope>NUCLEOTIDE SEQUENCE [LARGE SCALE GENOMIC DNA]</scope>
    <source>
        <strain evidence="10">MF3/22</strain>
    </source>
</reference>
<dbReference type="RefSeq" id="XP_007272376.1">
    <property type="nucleotide sequence ID" value="XM_007272314.1"/>
</dbReference>
<name>R7SF60_FOMME</name>
<evidence type="ECO:0000256" key="5">
    <source>
        <dbReference type="PROSITE-ProRule" id="PRU10141"/>
    </source>
</evidence>
<dbReference type="InterPro" id="IPR008271">
    <property type="entry name" value="Ser/Thr_kinase_AS"/>
</dbReference>
<dbReference type="InterPro" id="IPR011009">
    <property type="entry name" value="Kinase-like_dom_sf"/>
</dbReference>
<dbReference type="PROSITE" id="PS00107">
    <property type="entry name" value="PROTEIN_KINASE_ATP"/>
    <property type="match status" value="1"/>
</dbReference>
<evidence type="ECO:0000256" key="3">
    <source>
        <dbReference type="ARBA" id="ARBA00022741"/>
    </source>
</evidence>
<gene>
    <name evidence="9" type="ORF">FOMMEDRAFT_32518</name>
</gene>
<dbReference type="Gene3D" id="1.10.510.10">
    <property type="entry name" value="Transferase(Phosphotransferase) domain 1"/>
    <property type="match status" value="1"/>
</dbReference>
<dbReference type="GO" id="GO:0005524">
    <property type="term" value="F:ATP binding"/>
    <property type="evidence" value="ECO:0007669"/>
    <property type="project" value="UniProtKB-UniRule"/>
</dbReference>
<keyword evidence="7 9" id="KW-0418">Kinase</keyword>
<evidence type="ECO:0000256" key="6">
    <source>
        <dbReference type="RuleBase" id="RU000304"/>
    </source>
</evidence>
<dbReference type="Pfam" id="PF00069">
    <property type="entry name" value="Pkinase"/>
    <property type="match status" value="1"/>
</dbReference>
<sequence length="319" mass="36823">MSSRRESGTSHHDHNYQYKIDESTRLGSGKYARVFKGKHVKTGNVVAIKRFFPITFDKVVFDREREINELLLYHPNIIMYLYSYWDPGTGHPCYVFELAEGGSVRTYLLTHEHYSEDDAMEIIKGTLTGLEYLHYKGIIHRDIKPANILLKRKSSRHHDTFKWDAALADFGIASELGSGETVEFLYAGTPKYFPPEAIVTGQVGKGGDLWATGIMMHIIFTGYVPWSQTKDEIAMMDEIKQMEFDFRKPQYRHISPNALHLMSNLLPKVEVRPSAHSALDQQVYQWYLTASKEKILNNREFCKWHTPDKTIKKKKNEGG</sequence>
<dbReference type="Gene3D" id="3.30.200.20">
    <property type="entry name" value="Phosphorylase Kinase, domain 1"/>
    <property type="match status" value="1"/>
</dbReference>
<proteinExistence type="inferred from homology"/>
<keyword evidence="4 5" id="KW-0067">ATP-binding</keyword>
<feature type="domain" description="Protein kinase" evidence="8">
    <location>
        <begin position="20"/>
        <end position="287"/>
    </location>
</feature>
<dbReference type="PROSITE" id="PS01351">
    <property type="entry name" value="MAPK"/>
    <property type="match status" value="1"/>
</dbReference>
<keyword evidence="7" id="KW-0808">Transferase</keyword>
<keyword evidence="10" id="KW-1185">Reference proteome</keyword>
<dbReference type="OrthoDB" id="408964at2759"/>
<dbReference type="PANTHER" id="PTHR24347">
    <property type="entry name" value="SERINE/THREONINE-PROTEIN KINASE"/>
    <property type="match status" value="1"/>
</dbReference>
<comment type="activity regulation">
    <text evidence="7">Activated by threonine and tyrosine phosphorylation.</text>
</comment>
<comment type="catalytic activity">
    <reaction evidence="7">
        <text>L-threonyl-[protein] + ATP = O-phospho-L-threonyl-[protein] + ADP + H(+)</text>
        <dbReference type="Rhea" id="RHEA:46608"/>
        <dbReference type="Rhea" id="RHEA-COMP:11060"/>
        <dbReference type="Rhea" id="RHEA-COMP:11605"/>
        <dbReference type="ChEBI" id="CHEBI:15378"/>
        <dbReference type="ChEBI" id="CHEBI:30013"/>
        <dbReference type="ChEBI" id="CHEBI:30616"/>
        <dbReference type="ChEBI" id="CHEBI:61977"/>
        <dbReference type="ChEBI" id="CHEBI:456216"/>
        <dbReference type="EC" id="2.7.11.24"/>
    </reaction>
</comment>
<dbReference type="GeneID" id="18679211"/>
<comment type="similarity">
    <text evidence="7">Belongs to the protein kinase superfamily. Ser/Thr protein kinase family. MAP kinase subfamily.</text>
</comment>
<dbReference type="InterPro" id="IPR000719">
    <property type="entry name" value="Prot_kinase_dom"/>
</dbReference>
<dbReference type="KEGG" id="fme:FOMMEDRAFT_32518"/>
<comment type="cofactor">
    <cofactor evidence="7">
        <name>Mg(2+)</name>
        <dbReference type="ChEBI" id="CHEBI:18420"/>
    </cofactor>
</comment>
<dbReference type="EMBL" id="JH718922">
    <property type="protein sequence ID" value="EJC97361.1"/>
    <property type="molecule type" value="Genomic_DNA"/>
</dbReference>
<dbReference type="SUPFAM" id="SSF56112">
    <property type="entry name" value="Protein kinase-like (PK-like)"/>
    <property type="match status" value="1"/>
</dbReference>
<evidence type="ECO:0000313" key="9">
    <source>
        <dbReference type="EMBL" id="EJC97361.1"/>
    </source>
</evidence>
<keyword evidence="2 6" id="KW-0723">Serine/threonine-protein kinase</keyword>
<dbReference type="SMART" id="SM00220">
    <property type="entry name" value="S_TKc"/>
    <property type="match status" value="1"/>
</dbReference>
<dbReference type="PROSITE" id="PS00108">
    <property type="entry name" value="PROTEIN_KINASE_ST"/>
    <property type="match status" value="1"/>
</dbReference>
<evidence type="ECO:0000259" key="8">
    <source>
        <dbReference type="PROSITE" id="PS50011"/>
    </source>
</evidence>
<organism evidence="9 10">
    <name type="scientific">Fomitiporia mediterranea (strain MF3/22)</name>
    <name type="common">Grapevine white-rot fungus</name>
    <dbReference type="NCBI Taxonomy" id="694068"/>
    <lineage>
        <taxon>Eukaryota</taxon>
        <taxon>Fungi</taxon>
        <taxon>Dikarya</taxon>
        <taxon>Basidiomycota</taxon>
        <taxon>Agaricomycotina</taxon>
        <taxon>Agaricomycetes</taxon>
        <taxon>Hymenochaetales</taxon>
        <taxon>Hymenochaetaceae</taxon>
        <taxon>Fomitiporia</taxon>
    </lineage>
</organism>
<keyword evidence="3 5" id="KW-0547">Nucleotide-binding</keyword>
<dbReference type="GO" id="GO:0004707">
    <property type="term" value="F:MAP kinase activity"/>
    <property type="evidence" value="ECO:0007669"/>
    <property type="project" value="UniProtKB-EC"/>
</dbReference>
<feature type="binding site" evidence="5">
    <location>
        <position position="49"/>
    </location>
    <ligand>
        <name>ATP</name>
        <dbReference type="ChEBI" id="CHEBI:30616"/>
    </ligand>
</feature>
<evidence type="ECO:0000256" key="7">
    <source>
        <dbReference type="RuleBase" id="RU361165"/>
    </source>
</evidence>
<accession>R7SF60</accession>